<name>A0ABR9ZWW1_9FIRM</name>
<gene>
    <name evidence="1" type="ORF">ISU02_16115</name>
</gene>
<comment type="caution">
    <text evidence="1">The sequence shown here is derived from an EMBL/GenBank/DDBJ whole genome shotgun (WGS) entry which is preliminary data.</text>
</comment>
<sequence>MYIATNDETCVKIQEVLAAQSDKPQNIRIFIAGMGCSGPSFGLGLDNQNEGDLVEEISGVNFVLEKSVYDSVGEIKVEWVGNGYSVQPVNVQPSACGSCSSCG</sequence>
<dbReference type="SUPFAM" id="SSF89360">
    <property type="entry name" value="HesB-like domain"/>
    <property type="match status" value="1"/>
</dbReference>
<accession>A0ABR9ZWW1</accession>
<protein>
    <submittedName>
        <fullName evidence="1">Fe-S cluster assembly protein HesB</fullName>
    </submittedName>
</protein>
<dbReference type="EMBL" id="JADKNH010000010">
    <property type="protein sequence ID" value="MBF4694638.1"/>
    <property type="molecule type" value="Genomic_DNA"/>
</dbReference>
<organism evidence="1 2">
    <name type="scientific">Fusibacter ferrireducens</name>
    <dbReference type="NCBI Taxonomy" id="2785058"/>
    <lineage>
        <taxon>Bacteria</taxon>
        <taxon>Bacillati</taxon>
        <taxon>Bacillota</taxon>
        <taxon>Clostridia</taxon>
        <taxon>Eubacteriales</taxon>
        <taxon>Eubacteriales Family XII. Incertae Sedis</taxon>
        <taxon>Fusibacter</taxon>
    </lineage>
</organism>
<dbReference type="Gene3D" id="2.60.300.12">
    <property type="entry name" value="HesB-like domain"/>
    <property type="match status" value="1"/>
</dbReference>
<dbReference type="Proteomes" id="UP000614200">
    <property type="component" value="Unassembled WGS sequence"/>
</dbReference>
<dbReference type="InterPro" id="IPR035903">
    <property type="entry name" value="HesB-like_dom_sf"/>
</dbReference>
<dbReference type="RefSeq" id="WP_194702880.1">
    <property type="nucleotide sequence ID" value="NZ_JADKNH010000010.1"/>
</dbReference>
<proteinExistence type="predicted"/>
<keyword evidence="2" id="KW-1185">Reference proteome</keyword>
<evidence type="ECO:0000313" key="1">
    <source>
        <dbReference type="EMBL" id="MBF4694638.1"/>
    </source>
</evidence>
<reference evidence="1 2" key="1">
    <citation type="submission" date="2020-11" db="EMBL/GenBank/DDBJ databases">
        <title>Fusibacter basophilias sp. nov.</title>
        <authorList>
            <person name="Qiu D."/>
        </authorList>
    </citation>
    <scope>NUCLEOTIDE SEQUENCE [LARGE SCALE GENOMIC DNA]</scope>
    <source>
        <strain evidence="1 2">Q10-2</strain>
    </source>
</reference>
<evidence type="ECO:0000313" key="2">
    <source>
        <dbReference type="Proteomes" id="UP000614200"/>
    </source>
</evidence>